<evidence type="ECO:0000313" key="2">
    <source>
        <dbReference type="Proteomes" id="UP000232722"/>
    </source>
</evidence>
<accession>A0A2N0NKC2</accession>
<dbReference type="Proteomes" id="UP000232722">
    <property type="component" value="Unassembled WGS sequence"/>
</dbReference>
<reference evidence="1 2" key="1">
    <citation type="submission" date="2016-04" db="EMBL/GenBank/DDBJ databases">
        <title>Genome analyses suggest a sexual origin of heterokaryosis in a supposedly ancient asexual fungus.</title>
        <authorList>
            <person name="Ropars J."/>
            <person name="Sedzielewska K."/>
            <person name="Noel J."/>
            <person name="Charron P."/>
            <person name="Farinelli L."/>
            <person name="Marton T."/>
            <person name="Kruger M."/>
            <person name="Pelin A."/>
            <person name="Brachmann A."/>
            <person name="Corradi N."/>
        </authorList>
    </citation>
    <scope>NUCLEOTIDE SEQUENCE [LARGE SCALE GENOMIC DNA]</scope>
    <source>
        <strain evidence="1 2">A5</strain>
    </source>
</reference>
<evidence type="ECO:0000313" key="1">
    <source>
        <dbReference type="EMBL" id="PKB95026.1"/>
    </source>
</evidence>
<dbReference type="PANTHER" id="PTHR35871">
    <property type="entry name" value="EXPRESSED PROTEIN"/>
    <property type="match status" value="1"/>
</dbReference>
<name>A0A2N0NKC2_9GLOM</name>
<proteinExistence type="predicted"/>
<dbReference type="EMBL" id="LLXJ01005238">
    <property type="protein sequence ID" value="PKB95026.1"/>
    <property type="molecule type" value="Genomic_DNA"/>
</dbReference>
<reference evidence="1 2" key="2">
    <citation type="submission" date="2017-09" db="EMBL/GenBank/DDBJ databases">
        <title>Extensive intraspecific genome diversity in a model arbuscular mycorrhizal fungus.</title>
        <authorList>
            <person name="Chen E.C."/>
            <person name="Morin E."/>
            <person name="Beaudet D."/>
            <person name="Noel J."/>
            <person name="Ndikumana S."/>
            <person name="Charron P."/>
            <person name="St-Onge C."/>
            <person name="Giorgi J."/>
            <person name="Grigoriev I.V."/>
            <person name="Roux C."/>
            <person name="Martin F.M."/>
            <person name="Corradi N."/>
        </authorList>
    </citation>
    <scope>NUCLEOTIDE SEQUENCE [LARGE SCALE GENOMIC DNA]</scope>
    <source>
        <strain evidence="1 2">A5</strain>
    </source>
</reference>
<organism evidence="1 2">
    <name type="scientific">Rhizophagus irregularis</name>
    <dbReference type="NCBI Taxonomy" id="588596"/>
    <lineage>
        <taxon>Eukaryota</taxon>
        <taxon>Fungi</taxon>
        <taxon>Fungi incertae sedis</taxon>
        <taxon>Mucoromycota</taxon>
        <taxon>Glomeromycotina</taxon>
        <taxon>Glomeromycetes</taxon>
        <taxon>Glomerales</taxon>
        <taxon>Glomeraceae</taxon>
        <taxon>Rhizophagus</taxon>
    </lineage>
</organism>
<sequence>MNASNNIAQIVWNKGELLVYRQGKHTKLESLVYDEDFKEECLIWLRQTQFAKKPVKIICINGDSNMTKKKGVYYDGHERPDVVAYRNEWLKRMFEYRKSMKDFDGDMLDVVLEPQLKPGEKELVQVTHHECHFYANDGQQKIWIREDEDILRSKHIGRLIMVSAFLCSCHGLLQLSNEQLQANPHIGNKEAFVLRFIQTDGYWKSEHMLDQLVHQAIPIFELLHPGCIGVFCFDQSTNHNAMAADALIASKMNLSPGGAQPKMRDGWYINEHDERCAQSMIFPNNHKLKGQQKGIKQVLKERNLWPTKGIRLMCEQCSGKHDDINPERIDCCA</sequence>
<gene>
    <name evidence="1" type="ORF">RhiirA5_437528</name>
</gene>
<protein>
    <submittedName>
        <fullName evidence="1">Uncharacterized protein</fullName>
    </submittedName>
</protein>
<dbReference type="PANTHER" id="PTHR35871:SF1">
    <property type="entry name" value="CXC1-LIKE CYSTEINE CLUSTER ASSOCIATED WITH KDZ TRANSPOSASES DOMAIN-CONTAINING PROTEIN"/>
    <property type="match status" value="1"/>
</dbReference>
<dbReference type="AlphaFoldDB" id="A0A2N0NKC2"/>
<dbReference type="VEuPathDB" id="FungiDB:RhiirA1_513940"/>
<comment type="caution">
    <text evidence="1">The sequence shown here is derived from an EMBL/GenBank/DDBJ whole genome shotgun (WGS) entry which is preliminary data.</text>
</comment>